<dbReference type="AlphaFoldDB" id="A0A1V4IG23"/>
<comment type="caution">
    <text evidence="1">The sequence shown here is derived from an EMBL/GenBank/DDBJ whole genome shotgun (WGS) entry which is preliminary data.</text>
</comment>
<accession>A0A1V4IG23</accession>
<reference evidence="1 2" key="1">
    <citation type="submission" date="2016-02" db="EMBL/GenBank/DDBJ databases">
        <title>Band-tailed pigeon sequencing and assembly.</title>
        <authorList>
            <person name="Soares A.E."/>
            <person name="Novak B.J."/>
            <person name="Rice E.S."/>
            <person name="O'Connell B."/>
            <person name="Chang D."/>
            <person name="Weber S."/>
            <person name="Shapiro B."/>
        </authorList>
    </citation>
    <scope>NUCLEOTIDE SEQUENCE [LARGE SCALE GENOMIC DNA]</scope>
    <source>
        <strain evidence="1">BTP2013</strain>
        <tissue evidence="1">Blood</tissue>
    </source>
</reference>
<sequence length="67" mass="7321">MRGGRLISANNAVVTGTEEQPLLLKGGGRTPLHPGGFLRITKETNKRQEESFYTSICQMTGHLIPLV</sequence>
<proteinExistence type="predicted"/>
<protein>
    <submittedName>
        <fullName evidence="1">Uncharacterized protein</fullName>
    </submittedName>
</protein>
<gene>
    <name evidence="1" type="ORF">AV530_000623</name>
</gene>
<keyword evidence="2" id="KW-1185">Reference proteome</keyword>
<dbReference type="Proteomes" id="UP000190648">
    <property type="component" value="Unassembled WGS sequence"/>
</dbReference>
<evidence type="ECO:0000313" key="2">
    <source>
        <dbReference type="Proteomes" id="UP000190648"/>
    </source>
</evidence>
<name>A0A1V4IG23_PATFA</name>
<evidence type="ECO:0000313" key="1">
    <source>
        <dbReference type="EMBL" id="OPJ58886.1"/>
    </source>
</evidence>
<dbReference type="EMBL" id="LSYS01009753">
    <property type="protein sequence ID" value="OPJ58886.1"/>
    <property type="molecule type" value="Genomic_DNA"/>
</dbReference>
<organism evidence="1 2">
    <name type="scientific">Patagioenas fasciata monilis</name>
    <dbReference type="NCBI Taxonomy" id="372326"/>
    <lineage>
        <taxon>Eukaryota</taxon>
        <taxon>Metazoa</taxon>
        <taxon>Chordata</taxon>
        <taxon>Craniata</taxon>
        <taxon>Vertebrata</taxon>
        <taxon>Euteleostomi</taxon>
        <taxon>Archelosauria</taxon>
        <taxon>Archosauria</taxon>
        <taxon>Dinosauria</taxon>
        <taxon>Saurischia</taxon>
        <taxon>Theropoda</taxon>
        <taxon>Coelurosauria</taxon>
        <taxon>Aves</taxon>
        <taxon>Neognathae</taxon>
        <taxon>Neoaves</taxon>
        <taxon>Columbimorphae</taxon>
        <taxon>Columbiformes</taxon>
        <taxon>Columbidae</taxon>
        <taxon>Patagioenas</taxon>
    </lineage>
</organism>